<dbReference type="Pfam" id="PF02902">
    <property type="entry name" value="Peptidase_C48"/>
    <property type="match status" value="2"/>
</dbReference>
<gene>
    <name evidence="5" type="ORF">G4B88_020396</name>
</gene>
<keyword evidence="3" id="KW-0378">Hydrolase</keyword>
<dbReference type="GO" id="GO:0008234">
    <property type="term" value="F:cysteine-type peptidase activity"/>
    <property type="evidence" value="ECO:0007669"/>
    <property type="project" value="InterPro"/>
</dbReference>
<protein>
    <recommendedName>
        <fullName evidence="4">Ubiquitin-like protease family profile domain-containing protein</fullName>
    </recommendedName>
</protein>
<evidence type="ECO:0000259" key="4">
    <source>
        <dbReference type="PROSITE" id="PS50600"/>
    </source>
</evidence>
<dbReference type="GO" id="GO:0006508">
    <property type="term" value="P:proteolysis"/>
    <property type="evidence" value="ECO:0007669"/>
    <property type="project" value="UniProtKB-KW"/>
</dbReference>
<keyword evidence="6" id="KW-1185">Reference proteome</keyword>
<dbReference type="PANTHER" id="PTHR31470:SF53">
    <property type="entry name" value="CYSTEINE PROTEINASES SUPERFAMILY PROTEIN-RELATED"/>
    <property type="match status" value="1"/>
</dbReference>
<sequence length="595" mass="69449">MQKILAHSVCQERHDKEKVYLKGKDKIVPPFRFGVEDVATKMWFHKLAYPGQCLTNSVRKYAKEPKVKFTTTDCLFFKTIHALYEKFIAQKKNLSLITAQHAIADYIRGRKMLCGSPWHLCDHVFFIIHMETESHWILGRLNIEERRVYMYNSLSTAMKDSAAIKACQPFAVLLPHFFALFDEFKKENKPICLDPFEVVKVDGLPQQTSNDCGCFVASFAEYFIDMKPIPPIFDVEKHRDRLAVLFYKYARMKEVEFIDSEDEAPPKDYVHNHRQVVVSIMHDKEKVYLKGKDKIVPPFRFGVEDVATKMWFHKLAYPGQCLTNSHLDIIFYYLRKKGKYAKEPKVKFTTTDCLFFKTIHALYEKFIAQKKNLSLITAQHAIADYIRGRKMLCGSPWHLCDHVFFIIHMETESHWILGRLNIEERRVYMYNSLSTAMKDSAAIKACQPFAVLLPHFFALFDEFKKENKPICLDPFEVVKVDGLPQQTSNDCGCFVASFAEYFIDMKPIPPIFDVEKHRDRLAVLFYKYARMKEVEFIDSEDEAPPKDYVHNHRQVVVSIMVQDSKLRKMPICDGVTQEAIMNHRSATCHCFSMSF</sequence>
<evidence type="ECO:0000256" key="3">
    <source>
        <dbReference type="ARBA" id="ARBA00022801"/>
    </source>
</evidence>
<dbReference type="InterPro" id="IPR003653">
    <property type="entry name" value="Peptidase_C48_C"/>
</dbReference>
<dbReference type="PROSITE" id="PS50600">
    <property type="entry name" value="ULP_PROTEASE"/>
    <property type="match status" value="2"/>
</dbReference>
<evidence type="ECO:0000313" key="6">
    <source>
        <dbReference type="Proteomes" id="UP000583929"/>
    </source>
</evidence>
<organism evidence="5 6">
    <name type="scientific">Cannabis sativa</name>
    <name type="common">Hemp</name>
    <name type="synonym">Marijuana</name>
    <dbReference type="NCBI Taxonomy" id="3483"/>
    <lineage>
        <taxon>Eukaryota</taxon>
        <taxon>Viridiplantae</taxon>
        <taxon>Streptophyta</taxon>
        <taxon>Embryophyta</taxon>
        <taxon>Tracheophyta</taxon>
        <taxon>Spermatophyta</taxon>
        <taxon>Magnoliopsida</taxon>
        <taxon>eudicotyledons</taxon>
        <taxon>Gunneridae</taxon>
        <taxon>Pentapetalae</taxon>
        <taxon>rosids</taxon>
        <taxon>fabids</taxon>
        <taxon>Rosales</taxon>
        <taxon>Cannabaceae</taxon>
        <taxon>Cannabis</taxon>
    </lineage>
</organism>
<name>A0A7J6DSU1_CANSA</name>
<comment type="similarity">
    <text evidence="1">Belongs to the peptidase C48 family.</text>
</comment>
<keyword evidence="2" id="KW-0645">Protease</keyword>
<accession>A0A7J6DSU1</accession>
<dbReference type="Gene3D" id="3.40.395.10">
    <property type="entry name" value="Adenoviral Proteinase, Chain A"/>
    <property type="match status" value="2"/>
</dbReference>
<dbReference type="EMBL" id="JAATIQ010000651">
    <property type="protein sequence ID" value="KAF4349157.1"/>
    <property type="molecule type" value="Genomic_DNA"/>
</dbReference>
<proteinExistence type="inferred from homology"/>
<dbReference type="PANTHER" id="PTHR31470">
    <property type="entry name" value="CYSTEINE PROTEINASES SUPERFAMILY PROTEIN-RELATED-RELATED"/>
    <property type="match status" value="1"/>
</dbReference>
<comment type="caution">
    <text evidence="5">The sequence shown here is derived from an EMBL/GenBank/DDBJ whole genome shotgun (WGS) entry which is preliminary data.</text>
</comment>
<evidence type="ECO:0000256" key="2">
    <source>
        <dbReference type="ARBA" id="ARBA00022670"/>
    </source>
</evidence>
<dbReference type="SUPFAM" id="SSF54001">
    <property type="entry name" value="Cysteine proteinases"/>
    <property type="match status" value="2"/>
</dbReference>
<dbReference type="Proteomes" id="UP000583929">
    <property type="component" value="Unassembled WGS sequence"/>
</dbReference>
<feature type="domain" description="Ubiquitin-like protease family profile" evidence="4">
    <location>
        <begin position="1"/>
        <end position="223"/>
    </location>
</feature>
<reference evidence="5 6" key="1">
    <citation type="journal article" date="2020" name="bioRxiv">
        <title>Sequence and annotation of 42 cannabis genomes reveals extensive copy number variation in cannabinoid synthesis and pathogen resistance genes.</title>
        <authorList>
            <person name="Mckernan K.J."/>
            <person name="Helbert Y."/>
            <person name="Kane L.T."/>
            <person name="Ebling H."/>
            <person name="Zhang L."/>
            <person name="Liu B."/>
            <person name="Eaton Z."/>
            <person name="Mclaughlin S."/>
            <person name="Kingan S."/>
            <person name="Baybayan P."/>
            <person name="Concepcion G."/>
            <person name="Jordan M."/>
            <person name="Riva A."/>
            <person name="Barbazuk W."/>
            <person name="Harkins T."/>
        </authorList>
    </citation>
    <scope>NUCLEOTIDE SEQUENCE [LARGE SCALE GENOMIC DNA]</scope>
    <source>
        <strain evidence="6">cv. Jamaican Lion 4</strain>
        <tissue evidence="5">Leaf</tissue>
    </source>
</reference>
<feature type="domain" description="Ubiquitin-like protease family profile" evidence="4">
    <location>
        <begin position="278"/>
        <end position="502"/>
    </location>
</feature>
<dbReference type="InterPro" id="IPR038765">
    <property type="entry name" value="Papain-like_cys_pep_sf"/>
</dbReference>
<dbReference type="AlphaFoldDB" id="A0A7J6DSU1"/>
<evidence type="ECO:0000313" key="5">
    <source>
        <dbReference type="EMBL" id="KAF4349157.1"/>
    </source>
</evidence>
<evidence type="ECO:0000256" key="1">
    <source>
        <dbReference type="ARBA" id="ARBA00005234"/>
    </source>
</evidence>